<reference evidence="2" key="1">
    <citation type="journal article" date="2019" name="Int. J. Syst. Evol. Microbiol.">
        <title>The Global Catalogue of Microorganisms (GCM) 10K type strain sequencing project: providing services to taxonomists for standard genome sequencing and annotation.</title>
        <authorList>
            <consortium name="The Broad Institute Genomics Platform"/>
            <consortium name="The Broad Institute Genome Sequencing Center for Infectious Disease"/>
            <person name="Wu L."/>
            <person name="Ma J."/>
        </authorList>
    </citation>
    <scope>NUCLEOTIDE SEQUENCE [LARGE SCALE GENOMIC DNA]</scope>
    <source>
        <strain evidence="2">CCUG 67170</strain>
    </source>
</reference>
<dbReference type="PANTHER" id="PTHR39166">
    <property type="entry name" value="BLL1166 PROTEIN"/>
    <property type="match status" value="1"/>
</dbReference>
<dbReference type="Proteomes" id="UP001595807">
    <property type="component" value="Unassembled WGS sequence"/>
</dbReference>
<name>A0ABV8CVJ5_9STRE</name>
<dbReference type="RefSeq" id="WP_380426470.1">
    <property type="nucleotide sequence ID" value="NZ_JBHRZV010000046.1"/>
</dbReference>
<keyword evidence="2" id="KW-1185">Reference proteome</keyword>
<evidence type="ECO:0000313" key="1">
    <source>
        <dbReference type="EMBL" id="MFC3928156.1"/>
    </source>
</evidence>
<comment type="caution">
    <text evidence="1">The sequence shown here is derived from an EMBL/GenBank/DDBJ whole genome shotgun (WGS) entry which is preliminary data.</text>
</comment>
<evidence type="ECO:0000313" key="2">
    <source>
        <dbReference type="Proteomes" id="UP001595807"/>
    </source>
</evidence>
<protein>
    <submittedName>
        <fullName evidence="1">Nucleotidyltransferase family protein</fullName>
    </submittedName>
</protein>
<accession>A0ABV8CVJ5</accession>
<sequence>MTDEELKNLLLSDPDLQTIFRAVRDLGLPDCWVAAGCVRNAIWNALSGQPVFDRTTDVDVVFYDLERPYEDSSAIEQRLKETYPAYLWEVKNQAYMHQHSPNTARYSSSCEAISKYPETCTAIAARLVGEELELFAPYSLEDILHFVLRPTPHFLADEERLAVYQKRLAQKNWSEKWPQLILRTT</sequence>
<dbReference type="EMBL" id="JBHRZV010000046">
    <property type="protein sequence ID" value="MFC3928156.1"/>
    <property type="molecule type" value="Genomic_DNA"/>
</dbReference>
<dbReference type="InterPro" id="IPR009267">
    <property type="entry name" value="NTP_transf_6"/>
</dbReference>
<dbReference type="PANTHER" id="PTHR39166:SF1">
    <property type="entry name" value="BLL1166 PROTEIN"/>
    <property type="match status" value="1"/>
</dbReference>
<dbReference type="Pfam" id="PF06042">
    <property type="entry name" value="NTP_transf_6"/>
    <property type="match status" value="1"/>
</dbReference>
<gene>
    <name evidence="1" type="ORF">ACFORF_06175</name>
</gene>
<organism evidence="1 2">
    <name type="scientific">Streptococcus caprae</name>
    <dbReference type="NCBI Taxonomy" id="1640501"/>
    <lineage>
        <taxon>Bacteria</taxon>
        <taxon>Bacillati</taxon>
        <taxon>Bacillota</taxon>
        <taxon>Bacilli</taxon>
        <taxon>Lactobacillales</taxon>
        <taxon>Streptococcaceae</taxon>
        <taxon>Streptococcus</taxon>
    </lineage>
</organism>
<proteinExistence type="predicted"/>